<sequence length="39" mass="4161">MPPRTGATPEARRQIADASAKQKQIADASEKNKPPTNNA</sequence>
<evidence type="ECO:0000313" key="2">
    <source>
        <dbReference type="EMBL" id="ALL64247.1"/>
    </source>
</evidence>
<name>A0A0P0R7F1_9BURK</name>
<evidence type="ECO:0000256" key="1">
    <source>
        <dbReference type="SAM" id="MobiDB-lite"/>
    </source>
</evidence>
<reference evidence="2 3" key="1">
    <citation type="journal article" date="2014" name="Genome Announc.">
        <title>Draft Genome Sequence of the Haloacid-Degrading Burkholderia caribensis Strain MBA4.</title>
        <authorList>
            <person name="Pan Y."/>
            <person name="Kong K.F."/>
            <person name="Tsang J.S."/>
        </authorList>
    </citation>
    <scope>NUCLEOTIDE SEQUENCE [LARGE SCALE GENOMIC DNA]</scope>
    <source>
        <strain evidence="2 3">MBA4</strain>
    </source>
</reference>
<dbReference type="AlphaFoldDB" id="A0A0P0R7F1"/>
<accession>A0A0P0R7F1</accession>
<dbReference type="EMBL" id="CP012746">
    <property type="protein sequence ID" value="ALL64247.1"/>
    <property type="molecule type" value="Genomic_DNA"/>
</dbReference>
<protein>
    <submittedName>
        <fullName evidence="2">Rod shape-determining protein</fullName>
    </submittedName>
</protein>
<evidence type="ECO:0000313" key="3">
    <source>
        <dbReference type="Proteomes" id="UP000019146"/>
    </source>
</evidence>
<organism evidence="2 3">
    <name type="scientific">Paraburkholderia caribensis MBA4</name>
    <dbReference type="NCBI Taxonomy" id="1323664"/>
    <lineage>
        <taxon>Bacteria</taxon>
        <taxon>Pseudomonadati</taxon>
        <taxon>Pseudomonadota</taxon>
        <taxon>Betaproteobacteria</taxon>
        <taxon>Burkholderiales</taxon>
        <taxon>Burkholderiaceae</taxon>
        <taxon>Paraburkholderia</taxon>
    </lineage>
</organism>
<proteinExistence type="predicted"/>
<dbReference type="Proteomes" id="UP000019146">
    <property type="component" value="Chromosome 1"/>
</dbReference>
<gene>
    <name evidence="2" type="ORF">K788_0009118</name>
</gene>
<dbReference type="KEGG" id="bcai:K788_0009118"/>
<feature type="region of interest" description="Disordered" evidence="1">
    <location>
        <begin position="1"/>
        <end position="39"/>
    </location>
</feature>